<dbReference type="SUPFAM" id="SSF47616">
    <property type="entry name" value="GST C-terminal domain-like"/>
    <property type="match status" value="1"/>
</dbReference>
<dbReference type="InterPro" id="IPR004046">
    <property type="entry name" value="GST_C"/>
</dbReference>
<comment type="caution">
    <text evidence="7">The sequence shown here is derived from an EMBL/GenBank/DDBJ whole genome shotgun (WGS) entry which is preliminary data.</text>
</comment>
<dbReference type="GO" id="GO:0006749">
    <property type="term" value="P:glutathione metabolic process"/>
    <property type="evidence" value="ECO:0007669"/>
    <property type="project" value="InterPro"/>
</dbReference>
<evidence type="ECO:0000256" key="4">
    <source>
        <dbReference type="RuleBase" id="RU003494"/>
    </source>
</evidence>
<dbReference type="SFLD" id="SFLDS00019">
    <property type="entry name" value="Glutathione_Transferase_(cytos"/>
    <property type="match status" value="1"/>
</dbReference>
<evidence type="ECO:0000259" key="6">
    <source>
        <dbReference type="PROSITE" id="PS50405"/>
    </source>
</evidence>
<dbReference type="GO" id="GO:0004364">
    <property type="term" value="F:glutathione transferase activity"/>
    <property type="evidence" value="ECO:0007669"/>
    <property type="project" value="UniProtKB-EC"/>
</dbReference>
<keyword evidence="8" id="KW-1185">Reference proteome</keyword>
<evidence type="ECO:0000256" key="1">
    <source>
        <dbReference type="ARBA" id="ARBA00012452"/>
    </source>
</evidence>
<dbReference type="PANTHER" id="PTHR11260:SF695">
    <property type="entry name" value="GLUTATHIONE TRANSFERASE"/>
    <property type="match status" value="1"/>
</dbReference>
<feature type="domain" description="GST C-terminal" evidence="6">
    <location>
        <begin position="88"/>
        <end position="224"/>
    </location>
</feature>
<dbReference type="SFLD" id="SFLDG01152">
    <property type="entry name" value="Main.3:_Omega-_and_Tau-like"/>
    <property type="match status" value="1"/>
</dbReference>
<dbReference type="CDD" id="cd03185">
    <property type="entry name" value="GST_C_Tau"/>
    <property type="match status" value="1"/>
</dbReference>
<dbReference type="EMBL" id="JARYMX010000006">
    <property type="protein sequence ID" value="KAJ9545502.1"/>
    <property type="molecule type" value="Genomic_DNA"/>
</dbReference>
<dbReference type="Proteomes" id="UP001172457">
    <property type="component" value="Chromosome 6"/>
</dbReference>
<dbReference type="Pfam" id="PF00043">
    <property type="entry name" value="GST_C"/>
    <property type="match status" value="1"/>
</dbReference>
<proteinExistence type="inferred from homology"/>
<dbReference type="InterPro" id="IPR010987">
    <property type="entry name" value="Glutathione-S-Trfase_C-like"/>
</dbReference>
<dbReference type="InterPro" id="IPR036282">
    <property type="entry name" value="Glutathione-S-Trfase_C_sf"/>
</dbReference>
<accession>A0AA38T663</accession>
<feature type="domain" description="GST N-terminal" evidence="5">
    <location>
        <begin position="4"/>
        <end position="83"/>
    </location>
</feature>
<dbReference type="InterPro" id="IPR040079">
    <property type="entry name" value="Glutathione_S-Trfase"/>
</dbReference>
<dbReference type="FunFam" id="3.40.30.10:FF:000014">
    <property type="entry name" value="Tau class glutathione S-transferase"/>
    <property type="match status" value="1"/>
</dbReference>
<name>A0AA38T663_9ASTR</name>
<gene>
    <name evidence="7" type="ORF">OSB04_025209</name>
</gene>
<dbReference type="PROSITE" id="PS50404">
    <property type="entry name" value="GST_NTER"/>
    <property type="match status" value="1"/>
</dbReference>
<dbReference type="SUPFAM" id="SSF52833">
    <property type="entry name" value="Thioredoxin-like"/>
    <property type="match status" value="1"/>
</dbReference>
<dbReference type="PROSITE" id="PS50405">
    <property type="entry name" value="GST_CTER"/>
    <property type="match status" value="1"/>
</dbReference>
<dbReference type="InterPro" id="IPR036249">
    <property type="entry name" value="Thioredoxin-like_sf"/>
</dbReference>
<evidence type="ECO:0000256" key="2">
    <source>
        <dbReference type="ARBA" id="ARBA00022679"/>
    </source>
</evidence>
<reference evidence="7" key="1">
    <citation type="submission" date="2023-03" db="EMBL/GenBank/DDBJ databases">
        <title>Chromosome-scale reference genome and RAD-based genetic map of yellow starthistle (Centaurea solstitialis) reveal putative structural variation and QTLs associated with invader traits.</title>
        <authorList>
            <person name="Reatini B."/>
            <person name="Cang F.A."/>
            <person name="Jiang Q."/>
            <person name="Mckibben M.T.W."/>
            <person name="Barker M.S."/>
            <person name="Rieseberg L.H."/>
            <person name="Dlugosch K.M."/>
        </authorList>
    </citation>
    <scope>NUCLEOTIDE SEQUENCE</scope>
    <source>
        <strain evidence="7">CAN-66</strain>
        <tissue evidence="7">Leaf</tissue>
    </source>
</reference>
<sequence length="224" mass="26158">MAGDKVKLLGFWGSPFALRVEWALKLKGIEYEYLDEDLSNKSSMLLQYNPLYKKVPVLVHNGKPIVESLVIIEYIDETWKNRPLLPVDPFEKATSRFWAKFIDDKFVPLIIKMSLSTREQKDKVAEEAREILKTLESSLNTNKPFYGGKIIGFVDIAVAWIGIWAPLLEKIINVKLLDEEYMPLLNTYFRDVLELHIIKECLPPFDKLLAHYKDYHDRFMATKY</sequence>
<dbReference type="Gene3D" id="3.40.30.10">
    <property type="entry name" value="Glutaredoxin"/>
    <property type="match status" value="1"/>
</dbReference>
<dbReference type="GO" id="GO:0005737">
    <property type="term" value="C:cytoplasm"/>
    <property type="evidence" value="ECO:0007669"/>
    <property type="project" value="TreeGrafter"/>
</dbReference>
<protein>
    <recommendedName>
        <fullName evidence="1">glutathione transferase</fullName>
        <ecNumber evidence="1">2.5.1.18</ecNumber>
    </recommendedName>
</protein>
<dbReference type="InterPro" id="IPR004045">
    <property type="entry name" value="Glutathione_S-Trfase_N"/>
</dbReference>
<evidence type="ECO:0000313" key="7">
    <source>
        <dbReference type="EMBL" id="KAJ9545502.1"/>
    </source>
</evidence>
<evidence type="ECO:0000313" key="8">
    <source>
        <dbReference type="Proteomes" id="UP001172457"/>
    </source>
</evidence>
<keyword evidence="2" id="KW-0808">Transferase</keyword>
<dbReference type="CDD" id="cd03058">
    <property type="entry name" value="GST_N_Tau"/>
    <property type="match status" value="1"/>
</dbReference>
<dbReference type="EC" id="2.5.1.18" evidence="1"/>
<dbReference type="InterPro" id="IPR045074">
    <property type="entry name" value="GST_C_Tau"/>
</dbReference>
<comment type="similarity">
    <text evidence="4">Belongs to the GST superfamily.</text>
</comment>
<dbReference type="InterPro" id="IPR045073">
    <property type="entry name" value="Omega/Tau-like"/>
</dbReference>
<evidence type="ECO:0000256" key="3">
    <source>
        <dbReference type="ARBA" id="ARBA00047960"/>
    </source>
</evidence>
<dbReference type="Gene3D" id="1.20.1050.10">
    <property type="match status" value="1"/>
</dbReference>
<evidence type="ECO:0000259" key="5">
    <source>
        <dbReference type="PROSITE" id="PS50404"/>
    </source>
</evidence>
<dbReference type="PANTHER" id="PTHR11260">
    <property type="entry name" value="GLUTATHIONE S-TRANSFERASE, GST, SUPERFAMILY, GST DOMAIN CONTAINING"/>
    <property type="match status" value="1"/>
</dbReference>
<dbReference type="SFLD" id="SFLDG00358">
    <property type="entry name" value="Main_(cytGST)"/>
    <property type="match status" value="1"/>
</dbReference>
<dbReference type="Pfam" id="PF02798">
    <property type="entry name" value="GST_N"/>
    <property type="match status" value="1"/>
</dbReference>
<dbReference type="AlphaFoldDB" id="A0AA38T663"/>
<comment type="catalytic activity">
    <reaction evidence="3">
        <text>RX + glutathione = an S-substituted glutathione + a halide anion + H(+)</text>
        <dbReference type="Rhea" id="RHEA:16437"/>
        <dbReference type="ChEBI" id="CHEBI:15378"/>
        <dbReference type="ChEBI" id="CHEBI:16042"/>
        <dbReference type="ChEBI" id="CHEBI:17792"/>
        <dbReference type="ChEBI" id="CHEBI:57925"/>
        <dbReference type="ChEBI" id="CHEBI:90779"/>
        <dbReference type="EC" id="2.5.1.18"/>
    </reaction>
</comment>
<organism evidence="7 8">
    <name type="scientific">Centaurea solstitialis</name>
    <name type="common">yellow star-thistle</name>
    <dbReference type="NCBI Taxonomy" id="347529"/>
    <lineage>
        <taxon>Eukaryota</taxon>
        <taxon>Viridiplantae</taxon>
        <taxon>Streptophyta</taxon>
        <taxon>Embryophyta</taxon>
        <taxon>Tracheophyta</taxon>
        <taxon>Spermatophyta</taxon>
        <taxon>Magnoliopsida</taxon>
        <taxon>eudicotyledons</taxon>
        <taxon>Gunneridae</taxon>
        <taxon>Pentapetalae</taxon>
        <taxon>asterids</taxon>
        <taxon>campanulids</taxon>
        <taxon>Asterales</taxon>
        <taxon>Asteraceae</taxon>
        <taxon>Carduoideae</taxon>
        <taxon>Cardueae</taxon>
        <taxon>Centaureinae</taxon>
        <taxon>Centaurea</taxon>
    </lineage>
</organism>